<reference evidence="1 2" key="1">
    <citation type="submission" date="2023-03" db="EMBL/GenBank/DDBJ databases">
        <title>Genome insight into feeding habits of ladybird beetles.</title>
        <authorList>
            <person name="Li H.-S."/>
            <person name="Huang Y.-H."/>
            <person name="Pang H."/>
        </authorList>
    </citation>
    <scope>NUCLEOTIDE SEQUENCE [LARGE SCALE GENOMIC DNA]</scope>
    <source>
        <strain evidence="1">SYSU_2023b</strain>
        <tissue evidence="1">Whole body</tissue>
    </source>
</reference>
<organism evidence="1 2">
    <name type="scientific">Henosepilachna vigintioctopunctata</name>
    <dbReference type="NCBI Taxonomy" id="420089"/>
    <lineage>
        <taxon>Eukaryota</taxon>
        <taxon>Metazoa</taxon>
        <taxon>Ecdysozoa</taxon>
        <taxon>Arthropoda</taxon>
        <taxon>Hexapoda</taxon>
        <taxon>Insecta</taxon>
        <taxon>Pterygota</taxon>
        <taxon>Neoptera</taxon>
        <taxon>Endopterygota</taxon>
        <taxon>Coleoptera</taxon>
        <taxon>Polyphaga</taxon>
        <taxon>Cucujiformia</taxon>
        <taxon>Coccinelloidea</taxon>
        <taxon>Coccinellidae</taxon>
        <taxon>Epilachninae</taxon>
        <taxon>Epilachnini</taxon>
        <taxon>Henosepilachna</taxon>
    </lineage>
</organism>
<evidence type="ECO:0008006" key="3">
    <source>
        <dbReference type="Google" id="ProtNLM"/>
    </source>
</evidence>
<accession>A0AAW1V6P5</accession>
<gene>
    <name evidence="1" type="ORF">WA026_010408</name>
</gene>
<keyword evidence="2" id="KW-1185">Reference proteome</keyword>
<proteinExistence type="predicted"/>
<sequence>MVKVGGYILGEFGNLIAGDQRSSLTVQFQLLHSKYHLCSPMTRALLHSTYVKFINLFSEIRTQVQEGVKIKMLLLFLIIFCFGSRSSSSKAIYDQLMPSYNKELPNIFS</sequence>
<comment type="caution">
    <text evidence="1">The sequence shown here is derived from an EMBL/GenBank/DDBJ whole genome shotgun (WGS) entry which is preliminary data.</text>
</comment>
<protein>
    <recommendedName>
        <fullName evidence="3">LAGLIDADG homing endonuclease</fullName>
    </recommendedName>
</protein>
<dbReference type="AlphaFoldDB" id="A0AAW1V6P5"/>
<dbReference type="InterPro" id="IPR011989">
    <property type="entry name" value="ARM-like"/>
</dbReference>
<evidence type="ECO:0000313" key="2">
    <source>
        <dbReference type="Proteomes" id="UP001431783"/>
    </source>
</evidence>
<evidence type="ECO:0000313" key="1">
    <source>
        <dbReference type="EMBL" id="KAK9890305.1"/>
    </source>
</evidence>
<dbReference type="EMBL" id="JARQZJ010000125">
    <property type="protein sequence ID" value="KAK9890305.1"/>
    <property type="molecule type" value="Genomic_DNA"/>
</dbReference>
<name>A0AAW1V6P5_9CUCU</name>
<dbReference type="Proteomes" id="UP001431783">
    <property type="component" value="Unassembled WGS sequence"/>
</dbReference>
<dbReference type="Gene3D" id="1.25.10.10">
    <property type="entry name" value="Leucine-rich Repeat Variant"/>
    <property type="match status" value="1"/>
</dbReference>